<dbReference type="PANTHER" id="PTHR14136">
    <property type="entry name" value="BTB_POZ DOMAIN-CONTAINING PROTEIN KCTD9"/>
    <property type="match status" value="1"/>
</dbReference>
<gene>
    <name evidence="2" type="ORF">QO011_004385</name>
</gene>
<dbReference type="Gene3D" id="2.160.20.80">
    <property type="entry name" value="E3 ubiquitin-protein ligase SopA"/>
    <property type="match status" value="1"/>
</dbReference>
<dbReference type="Pfam" id="PF20066">
    <property type="entry name" value="Glyoxalase_8"/>
    <property type="match status" value="1"/>
</dbReference>
<dbReference type="EMBL" id="JAUSVX010000008">
    <property type="protein sequence ID" value="MDQ0471362.1"/>
    <property type="molecule type" value="Genomic_DNA"/>
</dbReference>
<organism evidence="2 3">
    <name type="scientific">Labrys wisconsinensis</name>
    <dbReference type="NCBI Taxonomy" id="425677"/>
    <lineage>
        <taxon>Bacteria</taxon>
        <taxon>Pseudomonadati</taxon>
        <taxon>Pseudomonadota</taxon>
        <taxon>Alphaproteobacteria</taxon>
        <taxon>Hyphomicrobiales</taxon>
        <taxon>Xanthobacteraceae</taxon>
        <taxon>Labrys</taxon>
    </lineage>
</organism>
<feature type="domain" description="Glyoxalase-related protein" evidence="1">
    <location>
        <begin position="7"/>
        <end position="55"/>
    </location>
</feature>
<protein>
    <submittedName>
        <fullName evidence="2">Uncharacterized protein YjbI with pentapeptide repeats</fullName>
    </submittedName>
</protein>
<evidence type="ECO:0000259" key="1">
    <source>
        <dbReference type="Pfam" id="PF20066"/>
    </source>
</evidence>
<accession>A0ABU0JE10</accession>
<sequence length="173" mass="18842">MFSTLGIKSMAKALRQALSARKVELSHSDCLELIARQFGMKDWNELAAALGQKAADKPLVFSIAGEEMKLHRTTEKLDVNDTDLSGSTFNDANLSGSTFNQINFSGARFNDSNMSGWYVNDVNLSGSRFQNINLSGVAFSKCRLTGATLDGVPLEDIVELYKGTRNSYGESTA</sequence>
<reference evidence="2 3" key="1">
    <citation type="submission" date="2023-07" db="EMBL/GenBank/DDBJ databases">
        <title>Genomic Encyclopedia of Type Strains, Phase IV (KMG-IV): sequencing the most valuable type-strain genomes for metagenomic binning, comparative biology and taxonomic classification.</title>
        <authorList>
            <person name="Goeker M."/>
        </authorList>
    </citation>
    <scope>NUCLEOTIDE SEQUENCE [LARGE SCALE GENOMIC DNA]</scope>
    <source>
        <strain evidence="2 3">DSM 19619</strain>
    </source>
</reference>
<dbReference type="InterPro" id="IPR051082">
    <property type="entry name" value="Pentapeptide-BTB/POZ_domain"/>
</dbReference>
<dbReference type="InterPro" id="IPR045517">
    <property type="entry name" value="Glyoxalase_8"/>
</dbReference>
<evidence type="ECO:0000313" key="2">
    <source>
        <dbReference type="EMBL" id="MDQ0471362.1"/>
    </source>
</evidence>
<name>A0ABU0JE10_9HYPH</name>
<comment type="caution">
    <text evidence="2">The sequence shown here is derived from an EMBL/GenBank/DDBJ whole genome shotgun (WGS) entry which is preliminary data.</text>
</comment>
<evidence type="ECO:0000313" key="3">
    <source>
        <dbReference type="Proteomes" id="UP001242480"/>
    </source>
</evidence>
<dbReference type="RefSeq" id="WP_307276334.1">
    <property type="nucleotide sequence ID" value="NZ_JAUSVX010000008.1"/>
</dbReference>
<dbReference type="InterPro" id="IPR001646">
    <property type="entry name" value="5peptide_repeat"/>
</dbReference>
<dbReference type="SUPFAM" id="SSF141571">
    <property type="entry name" value="Pentapeptide repeat-like"/>
    <property type="match status" value="1"/>
</dbReference>
<proteinExistence type="predicted"/>
<dbReference type="Pfam" id="PF13599">
    <property type="entry name" value="Pentapeptide_4"/>
    <property type="match status" value="1"/>
</dbReference>
<dbReference type="PANTHER" id="PTHR14136:SF17">
    <property type="entry name" value="BTB_POZ DOMAIN-CONTAINING PROTEIN KCTD9"/>
    <property type="match status" value="1"/>
</dbReference>
<dbReference type="Proteomes" id="UP001242480">
    <property type="component" value="Unassembled WGS sequence"/>
</dbReference>
<keyword evidence="3" id="KW-1185">Reference proteome</keyword>